<dbReference type="GeneID" id="26040408"/>
<organism evidence="2 3">
    <name type="scientific">Citrobacter phage CVT22</name>
    <dbReference type="NCBI Taxonomy" id="1622234"/>
    <lineage>
        <taxon>Viruses</taxon>
        <taxon>Duplodnaviria</taxon>
        <taxon>Heunggongvirae</taxon>
        <taxon>Uroviricota</taxon>
        <taxon>Caudoviricetes</taxon>
        <taxon>Zobellviridae</taxon>
        <taxon>Citrovirus</taxon>
        <taxon>Citrovirus coptotermitis</taxon>
    </lineage>
</organism>
<name>A0A0R6CMZ8_9CAUD</name>
<reference evidence="2 3" key="1">
    <citation type="journal article" date="2015" name="Genome Announc.">
        <title>Complete Genome Sequence of Citrobacter Phage CVT22 Isolated from the Gut of the Formosan Subterranean Termite, Coptotermes formosanus Shiraki.</title>
        <authorList>
            <person name="Tikhe C.V."/>
            <person name="Martin T.M."/>
            <person name="Gissendanner C.R."/>
            <person name="Husseneder C."/>
        </authorList>
    </citation>
    <scope>NUCLEOTIDE SEQUENCE [LARGE SCALE GENOMIC DNA]</scope>
</reference>
<keyword evidence="1" id="KW-1133">Transmembrane helix</keyword>
<evidence type="ECO:0000256" key="1">
    <source>
        <dbReference type="SAM" id="Phobius"/>
    </source>
</evidence>
<dbReference type="RefSeq" id="YP_009168382.1">
    <property type="nucleotide sequence ID" value="NC_027988.2"/>
</dbReference>
<keyword evidence="3" id="KW-1185">Reference proteome</keyword>
<dbReference type="Proteomes" id="UP000202282">
    <property type="component" value="Segment"/>
</dbReference>
<sequence length="45" mass="5080">MKYVSVVISFIVAALFFIAAMGWIWFNFAIGWSVLKAVFNFIFGG</sequence>
<keyword evidence="1" id="KW-0472">Membrane</keyword>
<keyword evidence="1" id="KW-0812">Transmembrane</keyword>
<accession>A0A0R6CMZ8</accession>
<dbReference type="EMBL" id="KP774835">
    <property type="protein sequence ID" value="AJT60704.1"/>
    <property type="molecule type" value="Genomic_DNA"/>
</dbReference>
<protein>
    <submittedName>
        <fullName evidence="2">Uncharacterized protein</fullName>
    </submittedName>
</protein>
<dbReference type="KEGG" id="vg:26040408"/>
<evidence type="ECO:0000313" key="2">
    <source>
        <dbReference type="EMBL" id="AJT60704.1"/>
    </source>
</evidence>
<proteinExistence type="predicted"/>
<evidence type="ECO:0000313" key="3">
    <source>
        <dbReference type="Proteomes" id="UP000202282"/>
    </source>
</evidence>
<feature type="transmembrane region" description="Helical" evidence="1">
    <location>
        <begin position="6"/>
        <end position="26"/>
    </location>
</feature>